<evidence type="ECO:0000313" key="2">
    <source>
        <dbReference type="Proteomes" id="UP000572817"/>
    </source>
</evidence>
<dbReference type="AlphaFoldDB" id="A0A8H4IP58"/>
<proteinExistence type="predicted"/>
<evidence type="ECO:0000313" key="1">
    <source>
        <dbReference type="EMBL" id="KAF4302718.1"/>
    </source>
</evidence>
<dbReference type="EMBL" id="WWBZ02000062">
    <property type="protein sequence ID" value="KAF4302718.1"/>
    <property type="molecule type" value="Genomic_DNA"/>
</dbReference>
<dbReference type="Proteomes" id="UP000572817">
    <property type="component" value="Unassembled WGS sequence"/>
</dbReference>
<protein>
    <submittedName>
        <fullName evidence="1">Uncharacterized protein</fullName>
    </submittedName>
</protein>
<name>A0A8H4IP58_9PEZI</name>
<dbReference type="OrthoDB" id="5314997at2759"/>
<organism evidence="1 2">
    <name type="scientific">Botryosphaeria dothidea</name>
    <dbReference type="NCBI Taxonomy" id="55169"/>
    <lineage>
        <taxon>Eukaryota</taxon>
        <taxon>Fungi</taxon>
        <taxon>Dikarya</taxon>
        <taxon>Ascomycota</taxon>
        <taxon>Pezizomycotina</taxon>
        <taxon>Dothideomycetes</taxon>
        <taxon>Dothideomycetes incertae sedis</taxon>
        <taxon>Botryosphaeriales</taxon>
        <taxon>Botryosphaeriaceae</taxon>
        <taxon>Botryosphaeria</taxon>
    </lineage>
</organism>
<accession>A0A8H4IP58</accession>
<comment type="caution">
    <text evidence="1">The sequence shown here is derived from an EMBL/GenBank/DDBJ whole genome shotgun (WGS) entry which is preliminary data.</text>
</comment>
<reference evidence="1" key="1">
    <citation type="submission" date="2020-04" db="EMBL/GenBank/DDBJ databases">
        <title>Genome Assembly and Annotation of Botryosphaeria dothidea sdau 11-99, a Latent Pathogen of Apple Fruit Ring Rot in China.</title>
        <authorList>
            <person name="Yu C."/>
            <person name="Diao Y."/>
            <person name="Lu Q."/>
            <person name="Zhao J."/>
            <person name="Cui S."/>
            <person name="Peng C."/>
            <person name="He B."/>
            <person name="Liu H."/>
        </authorList>
    </citation>
    <scope>NUCLEOTIDE SEQUENCE [LARGE SCALE GENOMIC DNA]</scope>
    <source>
        <strain evidence="1">Sdau11-99</strain>
    </source>
</reference>
<sequence length="312" mass="37238">MAAISDAPSKILEVPREIRDIIYGNFIKNHHESVVVSRERGFTIDTPHMANLHLNKWCRNTSLMFVNHQIKEEYEDAVYRETAFLIHKPVAEWFFMEAKWHFWPVLQLDAVPDYVKSRLRRLELHLSISEKMMQKRTILTRTRTDMDAQMIYVIEECISRLPALESLTVLVDYCEDGVSRVPRHLHCGFSESRFLEYTPSSNTSLRIYKAAFHRDFPYYWQHSGKVSVKNSTGTFHVKEQSAFDRQFLSWYEAWFKTREYSKRVPQYRWQRDFFIRVYQAWEKAGKPDSPLYTESLITLWATYEAQNWSKPP</sequence>
<keyword evidence="2" id="KW-1185">Reference proteome</keyword>
<gene>
    <name evidence="1" type="ORF">GTA08_BOTSDO08938</name>
</gene>